<feature type="region of interest" description="Disordered" evidence="1">
    <location>
        <begin position="24"/>
        <end position="62"/>
    </location>
</feature>
<protein>
    <submittedName>
        <fullName evidence="2">Uncharacterized protein</fullName>
    </submittedName>
</protein>
<reference evidence="2" key="1">
    <citation type="submission" date="2022-07" db="EMBL/GenBank/DDBJ databases">
        <title>Fungi with potential for degradation of polypropylene.</title>
        <authorList>
            <person name="Gostincar C."/>
        </authorList>
    </citation>
    <scope>NUCLEOTIDE SEQUENCE</scope>
    <source>
        <strain evidence="2">EXF-13287</strain>
    </source>
</reference>
<evidence type="ECO:0000313" key="2">
    <source>
        <dbReference type="EMBL" id="KAJ9158258.1"/>
    </source>
</evidence>
<evidence type="ECO:0000313" key="3">
    <source>
        <dbReference type="Proteomes" id="UP001174691"/>
    </source>
</evidence>
<dbReference type="EMBL" id="JANBVN010000039">
    <property type="protein sequence ID" value="KAJ9158258.1"/>
    <property type="molecule type" value="Genomic_DNA"/>
</dbReference>
<comment type="caution">
    <text evidence="2">The sequence shown here is derived from an EMBL/GenBank/DDBJ whole genome shotgun (WGS) entry which is preliminary data.</text>
</comment>
<organism evidence="2 3">
    <name type="scientific">Coniochaeta hoffmannii</name>
    <dbReference type="NCBI Taxonomy" id="91930"/>
    <lineage>
        <taxon>Eukaryota</taxon>
        <taxon>Fungi</taxon>
        <taxon>Dikarya</taxon>
        <taxon>Ascomycota</taxon>
        <taxon>Pezizomycotina</taxon>
        <taxon>Sordariomycetes</taxon>
        <taxon>Sordariomycetidae</taxon>
        <taxon>Coniochaetales</taxon>
        <taxon>Coniochaetaceae</taxon>
        <taxon>Coniochaeta</taxon>
    </lineage>
</organism>
<gene>
    <name evidence="2" type="ORF">NKR19_g3465</name>
</gene>
<keyword evidence="3" id="KW-1185">Reference proteome</keyword>
<dbReference type="AlphaFoldDB" id="A0AA38VYU6"/>
<sequence>MATSANAARTRLVPMLHVLRSRNNNLHDAFGDDPESPPEKTNPSRAGDDRGMTTSQGGRTQVARDAIETGVTLETIVIQQQSN</sequence>
<accession>A0AA38VYU6</accession>
<evidence type="ECO:0000256" key="1">
    <source>
        <dbReference type="SAM" id="MobiDB-lite"/>
    </source>
</evidence>
<proteinExistence type="predicted"/>
<dbReference type="Proteomes" id="UP001174691">
    <property type="component" value="Unassembled WGS sequence"/>
</dbReference>
<name>A0AA38VYU6_9PEZI</name>